<comment type="caution">
    <text evidence="7">Lacks conserved residue(s) required for the propagation of feature annotation.</text>
</comment>
<keyword evidence="5 7" id="KW-0418">Kinase</keyword>
<dbReference type="OrthoDB" id="43083at2157"/>
<dbReference type="InterPro" id="IPR018094">
    <property type="entry name" value="Thymidylate_kinase"/>
</dbReference>
<dbReference type="EMBL" id="VOAH01000001">
    <property type="protein sequence ID" value="TVP41775.1"/>
    <property type="molecule type" value="Genomic_DNA"/>
</dbReference>
<dbReference type="GO" id="GO:0005737">
    <property type="term" value="C:cytoplasm"/>
    <property type="evidence" value="ECO:0007669"/>
    <property type="project" value="TreeGrafter"/>
</dbReference>
<name>A0A557SYU1_9ARCH</name>
<dbReference type="InterPro" id="IPR027417">
    <property type="entry name" value="P-loop_NTPase"/>
</dbReference>
<dbReference type="CDD" id="cd01672">
    <property type="entry name" value="TMPK"/>
    <property type="match status" value="1"/>
</dbReference>
<keyword evidence="3 7" id="KW-0545">Nucleotide biosynthesis</keyword>
<dbReference type="InterPro" id="IPR039430">
    <property type="entry name" value="Thymidylate_kin-like_dom"/>
</dbReference>
<dbReference type="GO" id="GO:0006233">
    <property type="term" value="P:dTDP biosynthetic process"/>
    <property type="evidence" value="ECO:0007669"/>
    <property type="project" value="InterPro"/>
</dbReference>
<dbReference type="Pfam" id="PF02223">
    <property type="entry name" value="Thymidylate_kin"/>
    <property type="match status" value="1"/>
</dbReference>
<dbReference type="HAMAP" id="MF_00165">
    <property type="entry name" value="Thymidylate_kinase"/>
    <property type="match status" value="1"/>
</dbReference>
<accession>A0A557SYU1</accession>
<evidence type="ECO:0000256" key="4">
    <source>
        <dbReference type="ARBA" id="ARBA00022741"/>
    </source>
</evidence>
<keyword evidence="4 7" id="KW-0547">Nucleotide-binding</keyword>
<dbReference type="RefSeq" id="WP_144728350.1">
    <property type="nucleotide sequence ID" value="NZ_ML675578.1"/>
</dbReference>
<dbReference type="EC" id="2.7.4.9" evidence="7"/>
<comment type="caution">
    <text evidence="9">The sequence shown here is derived from an EMBL/GenBank/DDBJ whole genome shotgun (WGS) entry which is preliminary data.</text>
</comment>
<dbReference type="GO" id="GO:0005524">
    <property type="term" value="F:ATP binding"/>
    <property type="evidence" value="ECO:0007669"/>
    <property type="project" value="UniProtKB-UniRule"/>
</dbReference>
<dbReference type="GO" id="GO:0004798">
    <property type="term" value="F:dTMP kinase activity"/>
    <property type="evidence" value="ECO:0007669"/>
    <property type="project" value="UniProtKB-UniRule"/>
</dbReference>
<evidence type="ECO:0000256" key="3">
    <source>
        <dbReference type="ARBA" id="ARBA00022727"/>
    </source>
</evidence>
<evidence type="ECO:0000256" key="1">
    <source>
        <dbReference type="ARBA" id="ARBA00009776"/>
    </source>
</evidence>
<reference evidence="9 10" key="1">
    <citation type="journal article" date="2019" name="Front. Microbiol.">
        <title>Ammonia Oxidation by the Arctic Terrestrial Thaumarchaeote Candidatus Nitrosocosmicus arcticus Is Stimulated by Increasing Temperatures.</title>
        <authorList>
            <person name="Alves R.J.E."/>
            <person name="Kerou M."/>
            <person name="Zappe A."/>
            <person name="Bittner R."/>
            <person name="Abby S.S."/>
            <person name="Schmidt H.A."/>
            <person name="Pfeifer K."/>
            <person name="Schleper C."/>
        </authorList>
    </citation>
    <scope>NUCLEOTIDE SEQUENCE [LARGE SCALE GENOMIC DNA]</scope>
    <source>
        <strain evidence="9 10">Kfb</strain>
    </source>
</reference>
<evidence type="ECO:0000313" key="9">
    <source>
        <dbReference type="EMBL" id="TVP41775.1"/>
    </source>
</evidence>
<dbReference type="SUPFAM" id="SSF52540">
    <property type="entry name" value="P-loop containing nucleoside triphosphate hydrolases"/>
    <property type="match status" value="1"/>
</dbReference>
<evidence type="ECO:0000256" key="6">
    <source>
        <dbReference type="ARBA" id="ARBA00022840"/>
    </source>
</evidence>
<dbReference type="Gene3D" id="3.40.50.300">
    <property type="entry name" value="P-loop containing nucleotide triphosphate hydrolases"/>
    <property type="match status" value="1"/>
</dbReference>
<dbReference type="GO" id="GO:0006235">
    <property type="term" value="P:dTTP biosynthetic process"/>
    <property type="evidence" value="ECO:0007669"/>
    <property type="project" value="UniProtKB-UniRule"/>
</dbReference>
<comment type="catalytic activity">
    <reaction evidence="7">
        <text>dTMP + ATP = dTDP + ADP</text>
        <dbReference type="Rhea" id="RHEA:13517"/>
        <dbReference type="ChEBI" id="CHEBI:30616"/>
        <dbReference type="ChEBI" id="CHEBI:58369"/>
        <dbReference type="ChEBI" id="CHEBI:63528"/>
        <dbReference type="ChEBI" id="CHEBI:456216"/>
        <dbReference type="EC" id="2.7.4.9"/>
    </reaction>
</comment>
<evidence type="ECO:0000259" key="8">
    <source>
        <dbReference type="Pfam" id="PF02223"/>
    </source>
</evidence>
<feature type="domain" description="Thymidylate kinase-like" evidence="8">
    <location>
        <begin position="7"/>
        <end position="189"/>
    </location>
</feature>
<gene>
    <name evidence="7 9" type="primary">tmk</name>
    <name evidence="9" type="ORF">NARC_10181</name>
</gene>
<proteinExistence type="inferred from homology"/>
<comment type="similarity">
    <text evidence="1 7">Belongs to the thymidylate kinase family.</text>
</comment>
<dbReference type="Proteomes" id="UP000315289">
    <property type="component" value="Unassembled WGS sequence"/>
</dbReference>
<keyword evidence="6 7" id="KW-0067">ATP-binding</keyword>
<keyword evidence="10" id="KW-1185">Reference proteome</keyword>
<evidence type="ECO:0000313" key="10">
    <source>
        <dbReference type="Proteomes" id="UP000315289"/>
    </source>
</evidence>
<evidence type="ECO:0000256" key="5">
    <source>
        <dbReference type="ARBA" id="ARBA00022777"/>
    </source>
</evidence>
<protein>
    <recommendedName>
        <fullName evidence="7">Probable thymidylate kinase</fullName>
        <ecNumber evidence="7">2.7.4.9</ecNumber>
    </recommendedName>
    <alternativeName>
        <fullName evidence="7">dTMP kinase</fullName>
    </alternativeName>
</protein>
<dbReference type="NCBIfam" id="TIGR00041">
    <property type="entry name" value="DTMP_kinase"/>
    <property type="match status" value="1"/>
</dbReference>
<evidence type="ECO:0000256" key="2">
    <source>
        <dbReference type="ARBA" id="ARBA00022679"/>
    </source>
</evidence>
<organism evidence="9 10">
    <name type="scientific">Candidatus Nitrosocosmicus arcticus</name>
    <dbReference type="NCBI Taxonomy" id="2035267"/>
    <lineage>
        <taxon>Archaea</taxon>
        <taxon>Nitrososphaerota</taxon>
        <taxon>Nitrososphaeria</taxon>
        <taxon>Nitrososphaerales</taxon>
        <taxon>Nitrososphaeraceae</taxon>
        <taxon>Candidatus Nitrosocosmicus</taxon>
    </lineage>
</organism>
<evidence type="ECO:0000256" key="7">
    <source>
        <dbReference type="HAMAP-Rule" id="MF_00165"/>
    </source>
</evidence>
<dbReference type="AlphaFoldDB" id="A0A557SYU1"/>
<dbReference type="GO" id="GO:0006227">
    <property type="term" value="P:dUDP biosynthetic process"/>
    <property type="evidence" value="ECO:0007669"/>
    <property type="project" value="TreeGrafter"/>
</dbReference>
<dbReference type="PANTHER" id="PTHR10344">
    <property type="entry name" value="THYMIDYLATE KINASE"/>
    <property type="match status" value="1"/>
</dbReference>
<keyword evidence="2 7" id="KW-0808">Transferase</keyword>
<sequence length="196" mass="22745">MGKIIVLEGLDKSGKTTQARLLFDYLNDKYPGQIDLFSFPDYSTKIGEEIRSFLDGKVQYNPQTKHMLLSANRWEKKENILESLKSGKTIILNRYYQSNLVYGLANGLDFEWLSTLDRGMPKEDITIILDVSPRVSYLRSIANNFILDEFEKSREFLEKVRFNYLELAKVCNWNVLHSENSSDIIFKSILDIIGEQ</sequence>
<dbReference type="PANTHER" id="PTHR10344:SF1">
    <property type="entry name" value="THYMIDYLATE KINASE"/>
    <property type="match status" value="1"/>
</dbReference>